<accession>A0A9D2NWA5</accession>
<proteinExistence type="predicted"/>
<dbReference type="Pfam" id="PF14343">
    <property type="entry name" value="PrcB_C"/>
    <property type="match status" value="1"/>
</dbReference>
<comment type="caution">
    <text evidence="3">The sequence shown here is derived from an EMBL/GenBank/DDBJ whole genome shotgun (WGS) entry which is preliminary data.</text>
</comment>
<gene>
    <name evidence="3" type="ORF">H9757_12450</name>
</gene>
<dbReference type="InterPro" id="IPR025748">
    <property type="entry name" value="PrcB_C_dom"/>
</dbReference>
<name>A0A9D2NWA5_9FIRM</name>
<organism evidence="3 4">
    <name type="scientific">Candidatus Mediterraneibacter faecigallinarum</name>
    <dbReference type="NCBI Taxonomy" id="2838669"/>
    <lineage>
        <taxon>Bacteria</taxon>
        <taxon>Bacillati</taxon>
        <taxon>Bacillota</taxon>
        <taxon>Clostridia</taxon>
        <taxon>Lachnospirales</taxon>
        <taxon>Lachnospiraceae</taxon>
        <taxon>Mediterraneibacter</taxon>
    </lineage>
</organism>
<dbReference type="PROSITE" id="PS51257">
    <property type="entry name" value="PROKAR_LIPOPROTEIN"/>
    <property type="match status" value="1"/>
</dbReference>
<dbReference type="AlphaFoldDB" id="A0A9D2NWA5"/>
<evidence type="ECO:0000313" key="4">
    <source>
        <dbReference type="Proteomes" id="UP000823894"/>
    </source>
</evidence>
<dbReference type="GO" id="GO:0006508">
    <property type="term" value="P:proteolysis"/>
    <property type="evidence" value="ECO:0007669"/>
    <property type="project" value="UniProtKB-KW"/>
</dbReference>
<feature type="domain" description="PrcB C-terminal" evidence="2">
    <location>
        <begin position="73"/>
        <end position="129"/>
    </location>
</feature>
<feature type="chain" id="PRO_5039182818" evidence="1">
    <location>
        <begin position="28"/>
        <end position="139"/>
    </location>
</feature>
<keyword evidence="3" id="KW-0645">Protease</keyword>
<reference evidence="3" key="1">
    <citation type="journal article" date="2021" name="PeerJ">
        <title>Extensive microbial diversity within the chicken gut microbiome revealed by metagenomics and culture.</title>
        <authorList>
            <person name="Gilroy R."/>
            <person name="Ravi A."/>
            <person name="Getino M."/>
            <person name="Pursley I."/>
            <person name="Horton D.L."/>
            <person name="Alikhan N.F."/>
            <person name="Baker D."/>
            <person name="Gharbi K."/>
            <person name="Hall N."/>
            <person name="Watson M."/>
            <person name="Adriaenssens E.M."/>
            <person name="Foster-Nyarko E."/>
            <person name="Jarju S."/>
            <person name="Secka A."/>
            <person name="Antonio M."/>
            <person name="Oren A."/>
            <person name="Chaudhuri R.R."/>
            <person name="La Ragione R."/>
            <person name="Hildebrand F."/>
            <person name="Pallen M.J."/>
        </authorList>
    </citation>
    <scope>NUCLEOTIDE SEQUENCE</scope>
    <source>
        <strain evidence="3">ChiGjej1B1-1692</strain>
    </source>
</reference>
<evidence type="ECO:0000256" key="1">
    <source>
        <dbReference type="SAM" id="SignalP"/>
    </source>
</evidence>
<keyword evidence="1" id="KW-0732">Signal</keyword>
<sequence>MRRSKRLFLFLGAACLAAALLSGCVTHSGTQEKLRDLEFTVLDKEDVPQEMKQMIEEEKAEPFRLTYTDQGSLYIAEGYGAQLTTGYSVEVTGLYETEDEIRIHTSLLGPEKGEEIKEITTFPYVVVQLGAIDKNVIFE</sequence>
<dbReference type="GO" id="GO:0008233">
    <property type="term" value="F:peptidase activity"/>
    <property type="evidence" value="ECO:0007669"/>
    <property type="project" value="UniProtKB-KW"/>
</dbReference>
<keyword evidence="3" id="KW-0378">Hydrolase</keyword>
<evidence type="ECO:0000313" key="3">
    <source>
        <dbReference type="EMBL" id="HJC39846.1"/>
    </source>
</evidence>
<dbReference type="Proteomes" id="UP000823894">
    <property type="component" value="Unassembled WGS sequence"/>
</dbReference>
<dbReference type="EMBL" id="DWWK01000206">
    <property type="protein sequence ID" value="HJC39846.1"/>
    <property type="molecule type" value="Genomic_DNA"/>
</dbReference>
<protein>
    <submittedName>
        <fullName evidence="3">Protease complex subunit PrcB family protein</fullName>
    </submittedName>
</protein>
<feature type="signal peptide" evidence="1">
    <location>
        <begin position="1"/>
        <end position="27"/>
    </location>
</feature>
<reference evidence="3" key="2">
    <citation type="submission" date="2021-04" db="EMBL/GenBank/DDBJ databases">
        <authorList>
            <person name="Gilroy R."/>
        </authorList>
    </citation>
    <scope>NUCLEOTIDE SEQUENCE</scope>
    <source>
        <strain evidence="3">ChiGjej1B1-1692</strain>
    </source>
</reference>
<evidence type="ECO:0000259" key="2">
    <source>
        <dbReference type="Pfam" id="PF14343"/>
    </source>
</evidence>